<dbReference type="SMART" id="SM00922">
    <property type="entry name" value="MR_MLE"/>
    <property type="match status" value="1"/>
</dbReference>
<dbReference type="Gene3D" id="3.20.20.120">
    <property type="entry name" value="Enolase-like C-terminal domain"/>
    <property type="match status" value="1"/>
</dbReference>
<accession>A0ABW6A2S0</accession>
<dbReference type="InterPro" id="IPR034603">
    <property type="entry name" value="Dipeptide_epimerase"/>
</dbReference>
<dbReference type="InterPro" id="IPR029065">
    <property type="entry name" value="Enolase_C-like"/>
</dbReference>
<dbReference type="SFLD" id="SFLDF00009">
    <property type="entry name" value="o-succinylbenzoate_synthase"/>
    <property type="match status" value="1"/>
</dbReference>
<dbReference type="CDD" id="cd03319">
    <property type="entry name" value="L-Ala-DL-Glu_epimerase"/>
    <property type="match status" value="1"/>
</dbReference>
<keyword evidence="8" id="KW-1185">Reference proteome</keyword>
<dbReference type="Gene3D" id="3.30.390.10">
    <property type="entry name" value="Enolase-like, N-terminal domain"/>
    <property type="match status" value="1"/>
</dbReference>
<dbReference type="RefSeq" id="WP_386095848.1">
    <property type="nucleotide sequence ID" value="NZ_JBHUOZ010000001.1"/>
</dbReference>
<dbReference type="SUPFAM" id="SSF51604">
    <property type="entry name" value="Enolase C-terminal domain-like"/>
    <property type="match status" value="1"/>
</dbReference>
<comment type="caution">
    <text evidence="7">The sequence shown here is derived from an EMBL/GenBank/DDBJ whole genome shotgun (WGS) entry which is preliminary data.</text>
</comment>
<comment type="similarity">
    <text evidence="1 5">Belongs to the mandelate racemase/muconate lactonizing enzyme family.</text>
</comment>
<protein>
    <recommendedName>
        <fullName evidence="5">Dipeptide epimerase</fullName>
        <ecNumber evidence="5">5.1.1.-</ecNumber>
    </recommendedName>
</protein>
<reference evidence="8" key="1">
    <citation type="journal article" date="2019" name="Int. J. Syst. Evol. Microbiol.">
        <title>The Global Catalogue of Microorganisms (GCM) 10K type strain sequencing project: providing services to taxonomists for standard genome sequencing and annotation.</title>
        <authorList>
            <consortium name="The Broad Institute Genomics Platform"/>
            <consortium name="The Broad Institute Genome Sequencing Center for Infectious Disease"/>
            <person name="Wu L."/>
            <person name="Ma J."/>
        </authorList>
    </citation>
    <scope>NUCLEOTIDE SEQUENCE [LARGE SCALE GENOMIC DNA]</scope>
    <source>
        <strain evidence="8">KCTC 23299</strain>
    </source>
</reference>
<dbReference type="SFLD" id="SFLDS00001">
    <property type="entry name" value="Enolase"/>
    <property type="match status" value="1"/>
</dbReference>
<evidence type="ECO:0000256" key="2">
    <source>
        <dbReference type="ARBA" id="ARBA00022723"/>
    </source>
</evidence>
<evidence type="ECO:0000256" key="5">
    <source>
        <dbReference type="RuleBase" id="RU366006"/>
    </source>
</evidence>
<sequence length="374" mass="40810">MSFAHITISSVSLYKLFIPLKEPFIISLGPIPNAENVIVVIKTAEGITGFGECSPFMSINGESAGTCMEVGRYLGKLLVGKNALDIEDNIVAMDRLIYGNTSIKSAFDMALYDIAAQNAGVPLYRFLGGDNKKIVYTDYTVSISTPEKMAADALKIKEQGYPAIKIKLGSNGALDVMRIKAIREAVGNEIPLRIDANQGWGVEEAIKTLNALAPYGIQHCEEPIARWAFMQLPQVRKQSPIKIMSDESCGDEHDAERLINLQACDYLNIKLGKSGGIFKALKIVDMATAADLHLQVGAFMESRLAMTAFVHFALSSPQIVHFDFDTALMFKQDPVTDGIQYAPNGLITITETPGLGATIGEEWLQKMENIVIIS</sequence>
<dbReference type="InterPro" id="IPR029017">
    <property type="entry name" value="Enolase-like_N"/>
</dbReference>
<dbReference type="SFLD" id="SFLDG00180">
    <property type="entry name" value="muconate_cycloisomerase"/>
    <property type="match status" value="1"/>
</dbReference>
<proteinExistence type="inferred from homology"/>
<evidence type="ECO:0000313" key="8">
    <source>
        <dbReference type="Proteomes" id="UP001597511"/>
    </source>
</evidence>
<evidence type="ECO:0000313" key="7">
    <source>
        <dbReference type="EMBL" id="MFD2919047.1"/>
    </source>
</evidence>
<name>A0ABW6A2S0_9BACT</name>
<dbReference type="Proteomes" id="UP001597511">
    <property type="component" value="Unassembled WGS sequence"/>
</dbReference>
<gene>
    <name evidence="7" type="ORF">ACFS6H_04935</name>
</gene>
<feature type="domain" description="Mandelate racemase/muconate lactonizing enzyme C-terminal" evidence="6">
    <location>
        <begin position="146"/>
        <end position="242"/>
    </location>
</feature>
<evidence type="ECO:0000256" key="3">
    <source>
        <dbReference type="ARBA" id="ARBA00022842"/>
    </source>
</evidence>
<keyword evidence="4 5" id="KW-0413">Isomerase</keyword>
<keyword evidence="3 5" id="KW-0460">Magnesium</keyword>
<evidence type="ECO:0000256" key="1">
    <source>
        <dbReference type="ARBA" id="ARBA00008031"/>
    </source>
</evidence>
<dbReference type="Pfam" id="PF02746">
    <property type="entry name" value="MR_MLE_N"/>
    <property type="match status" value="1"/>
</dbReference>
<dbReference type="InterPro" id="IPR036849">
    <property type="entry name" value="Enolase-like_C_sf"/>
</dbReference>
<dbReference type="Pfam" id="PF13378">
    <property type="entry name" value="MR_MLE_C"/>
    <property type="match status" value="1"/>
</dbReference>
<keyword evidence="2 5" id="KW-0479">Metal-binding</keyword>
<organism evidence="7 8">
    <name type="scientific">Terrimonas rubra</name>
    <dbReference type="NCBI Taxonomy" id="1035890"/>
    <lineage>
        <taxon>Bacteria</taxon>
        <taxon>Pseudomonadati</taxon>
        <taxon>Bacteroidota</taxon>
        <taxon>Chitinophagia</taxon>
        <taxon>Chitinophagales</taxon>
        <taxon>Chitinophagaceae</taxon>
        <taxon>Terrimonas</taxon>
    </lineage>
</organism>
<evidence type="ECO:0000256" key="4">
    <source>
        <dbReference type="ARBA" id="ARBA00023235"/>
    </source>
</evidence>
<evidence type="ECO:0000259" key="6">
    <source>
        <dbReference type="SMART" id="SM00922"/>
    </source>
</evidence>
<dbReference type="EC" id="5.1.1.-" evidence="5"/>
<dbReference type="EMBL" id="JBHUOZ010000001">
    <property type="protein sequence ID" value="MFD2919047.1"/>
    <property type="molecule type" value="Genomic_DNA"/>
</dbReference>
<dbReference type="SUPFAM" id="SSF54826">
    <property type="entry name" value="Enolase N-terminal domain-like"/>
    <property type="match status" value="1"/>
</dbReference>
<dbReference type="InterPro" id="IPR013341">
    <property type="entry name" value="Mandelate_racemase_N_dom"/>
</dbReference>
<dbReference type="PANTHER" id="PTHR48073:SF2">
    <property type="entry name" value="O-SUCCINYLBENZOATE SYNTHASE"/>
    <property type="match status" value="1"/>
</dbReference>
<comment type="cofactor">
    <cofactor evidence="5">
        <name>Mg(2+)</name>
        <dbReference type="ChEBI" id="CHEBI:18420"/>
    </cofactor>
    <text evidence="5">Binds 1 Mg(2+) ion per subunit.</text>
</comment>
<dbReference type="PANTHER" id="PTHR48073">
    <property type="entry name" value="O-SUCCINYLBENZOATE SYNTHASE-RELATED"/>
    <property type="match status" value="1"/>
</dbReference>
<dbReference type="InterPro" id="IPR013342">
    <property type="entry name" value="Mandelate_racemase_C"/>
</dbReference>